<proteinExistence type="predicted"/>
<evidence type="ECO:0000313" key="3">
    <source>
        <dbReference type="EMBL" id="RJZ18925.1"/>
    </source>
</evidence>
<dbReference type="NCBIfam" id="TIGR01618">
    <property type="entry name" value="phage_P_loop"/>
    <property type="match status" value="1"/>
</dbReference>
<reference evidence="3 4" key="1">
    <citation type="journal article" date="2018" name="BMC Genomics">
        <title>Genes significantly associated with lineage II food isolates of Listeria monocytogenes.</title>
        <authorList>
            <person name="Pirone-Davies C."/>
            <person name="Chen Y."/>
            <person name="Pightling A."/>
            <person name="Ryan G."/>
            <person name="Wang Y."/>
            <person name="Yao K."/>
            <person name="Hoffmann M."/>
            <person name="Allard M.W."/>
        </authorList>
    </citation>
    <scope>NUCLEOTIDE SEQUENCE [LARGE SCALE GENOMIC DNA]</scope>
    <source>
        <strain evidence="3 4">PNUSAL000190</strain>
    </source>
</reference>
<reference evidence="2 6" key="3">
    <citation type="submission" date="2020-02" db="EMBL/GenBank/DDBJ databases">
        <authorList>
            <person name="Ashton P.M."/>
            <person name="Dallman T."/>
            <person name="Nair S."/>
            <person name="De Pinna E."/>
            <person name="Peters T."/>
            <person name="Grant K."/>
        </authorList>
    </citation>
    <scope>NUCLEOTIDE SEQUENCE [LARGE SCALE GENOMIC DNA]</scope>
    <source>
        <strain evidence="2 6">883775</strain>
    </source>
</reference>
<dbReference type="EMBL" id="AABAGT010000030">
    <property type="protein sequence ID" value="EAG0868530.1"/>
    <property type="molecule type" value="Genomic_DNA"/>
</dbReference>
<dbReference type="Proteomes" id="UP000285054">
    <property type="component" value="Unassembled WGS sequence"/>
</dbReference>
<evidence type="ECO:0000313" key="2">
    <source>
        <dbReference type="EMBL" id="EDP8408998.1"/>
    </source>
</evidence>
<name>A0A3T1JNM8_LISMN</name>
<gene>
    <name evidence="1" type="ORF">A8L61_14760</name>
    <name evidence="3" type="ORF">DYZ50_02903</name>
    <name evidence="2" type="ORF">G3R95_000536</name>
</gene>
<dbReference type="Proteomes" id="UP000470497">
    <property type="component" value="Unassembled WGS sequence"/>
</dbReference>
<evidence type="ECO:0000313" key="5">
    <source>
        <dbReference type="Proteomes" id="UP000358545"/>
    </source>
</evidence>
<reference evidence="1 5" key="2">
    <citation type="submission" date="2018-06" db="EMBL/GenBank/DDBJ databases">
        <authorList>
            <consortium name="PulseNet: The National Subtyping Network for Foodborne Disease Surveillance"/>
            <person name="Tarr C.L."/>
            <person name="Trees E."/>
            <person name="Katz L.S."/>
            <person name="Carleton-Romer H.A."/>
            <person name="Stroika S."/>
            <person name="Kucerova Z."/>
            <person name="Roache K.F."/>
            <person name="Sabol A.L."/>
            <person name="Besser J."/>
            <person name="Gerner-Smidt P."/>
        </authorList>
    </citation>
    <scope>NUCLEOTIDE SEQUENCE [LARGE SCALE GENOMIC DNA]</scope>
    <source>
        <strain evidence="1 5">PNUSAL002180</strain>
    </source>
</reference>
<dbReference type="AlphaFoldDB" id="A0A3T1JNM8"/>
<evidence type="ECO:0000313" key="1">
    <source>
        <dbReference type="EMBL" id="EAG0868530.1"/>
    </source>
</evidence>
<dbReference type="Proteomes" id="UP000358545">
    <property type="component" value="Unassembled WGS sequence"/>
</dbReference>
<accession>A0A3T1JNM8</accession>
<evidence type="ECO:0000313" key="4">
    <source>
        <dbReference type="Proteomes" id="UP000285054"/>
    </source>
</evidence>
<organism evidence="1 5">
    <name type="scientific">Listeria monocytogenes</name>
    <dbReference type="NCBI Taxonomy" id="1639"/>
    <lineage>
        <taxon>Bacteria</taxon>
        <taxon>Bacillati</taxon>
        <taxon>Bacillota</taxon>
        <taxon>Bacilli</taxon>
        <taxon>Bacillales</taxon>
        <taxon>Listeriaceae</taxon>
        <taxon>Listeria</taxon>
    </lineage>
</organism>
<dbReference type="EMBL" id="QXKO01000010">
    <property type="protein sequence ID" value="RJZ18925.1"/>
    <property type="molecule type" value="Genomic_DNA"/>
</dbReference>
<dbReference type="Pfam" id="PF13479">
    <property type="entry name" value="AAA_24"/>
    <property type="match status" value="1"/>
</dbReference>
<protein>
    <submittedName>
        <fullName evidence="2">AAA family ATPase</fullName>
    </submittedName>
    <submittedName>
        <fullName evidence="1">DNA-binding protein</fullName>
    </submittedName>
</protein>
<keyword evidence="1" id="KW-0238">DNA-binding</keyword>
<dbReference type="InterPro" id="IPR027417">
    <property type="entry name" value="P-loop_NTPase"/>
</dbReference>
<sequence>MLDIKSASNLKDTNKLRLIYSAPGIGKTSTIKFLSGKTLVVDIDRTTGVLKGNENIDIVTADTMTPFTTFPQLLKEINDNYLKEYDNIVIDNISELERSILAQLGKEGKNNRVPSMANYQQMQFMMIDAIRYLKSFGKNILITAWETSDQWQTPEGQIYNRSYPQISNKILTNAMGLCDVVARLIYDPEEEKRGFILQPTNAVFAKNQIDNRKGCKQEDLFQIGDVDVKA</sequence>
<dbReference type="EMBL" id="AANOZB010000002">
    <property type="protein sequence ID" value="EDP8408998.1"/>
    <property type="molecule type" value="Genomic_DNA"/>
</dbReference>
<dbReference type="SUPFAM" id="SSF52540">
    <property type="entry name" value="P-loop containing nucleoside triphosphate hydrolases"/>
    <property type="match status" value="1"/>
</dbReference>
<dbReference type="RefSeq" id="WP_039380417.1">
    <property type="nucleotide sequence ID" value="NZ_CP168869.1"/>
</dbReference>
<dbReference type="GO" id="GO:0003677">
    <property type="term" value="F:DNA binding"/>
    <property type="evidence" value="ECO:0007669"/>
    <property type="project" value="UniProtKB-KW"/>
</dbReference>
<dbReference type="InterPro" id="IPR006505">
    <property type="entry name" value="Phage_nucleotide-bp"/>
</dbReference>
<evidence type="ECO:0000313" key="6">
    <source>
        <dbReference type="Proteomes" id="UP000470497"/>
    </source>
</evidence>
<comment type="caution">
    <text evidence="1">The sequence shown here is derived from an EMBL/GenBank/DDBJ whole genome shotgun (WGS) entry which is preliminary data.</text>
</comment>